<proteinExistence type="inferred from homology"/>
<evidence type="ECO:0000256" key="6">
    <source>
        <dbReference type="ARBA" id="ARBA00023163"/>
    </source>
</evidence>
<feature type="compositionally biased region" description="Acidic residues" evidence="9">
    <location>
        <begin position="215"/>
        <end position="232"/>
    </location>
</feature>
<dbReference type="OMA" id="NDNCIVI"/>
<name>G8YIW9_PICSO</name>
<accession>G8YIW9</accession>
<feature type="compositionally biased region" description="Polar residues" evidence="9">
    <location>
        <begin position="157"/>
        <end position="169"/>
    </location>
</feature>
<dbReference type="GO" id="GO:0005634">
    <property type="term" value="C:nucleus"/>
    <property type="evidence" value="ECO:0007669"/>
    <property type="project" value="UniProtKB-SubCell"/>
</dbReference>
<evidence type="ECO:0000256" key="9">
    <source>
        <dbReference type="SAM" id="MobiDB-lite"/>
    </source>
</evidence>
<dbReference type="InterPro" id="IPR012423">
    <property type="entry name" value="Eaf7/MRGBP"/>
</dbReference>
<reference evidence="12" key="2">
    <citation type="journal article" date="2012" name="G3 (Bethesda)">
        <title>Pichia sorbitophila, an interspecies yeast hybrid reveals early steps of genome resolution following polyploidization.</title>
        <authorList>
            <person name="Leh Louis V."/>
            <person name="Despons L."/>
            <person name="Friedrich A."/>
            <person name="Martin T."/>
            <person name="Durrens P."/>
            <person name="Casaregola S."/>
            <person name="Neuveglise C."/>
            <person name="Fairhead C."/>
            <person name="Marck C."/>
            <person name="Cruz J.A."/>
            <person name="Straub M.L."/>
            <person name="Kugler V."/>
            <person name="Sacerdot C."/>
            <person name="Uzunov Z."/>
            <person name="Thierry A."/>
            <person name="Weiss S."/>
            <person name="Bleykasten C."/>
            <person name="De Montigny J."/>
            <person name="Jacques N."/>
            <person name="Jung P."/>
            <person name="Lemaire M."/>
            <person name="Mallet S."/>
            <person name="Morel G."/>
            <person name="Richard G.F."/>
            <person name="Sarkar A."/>
            <person name="Savel G."/>
            <person name="Schacherer J."/>
            <person name="Seret M.L."/>
            <person name="Talla E."/>
            <person name="Samson G."/>
            <person name="Jubin C."/>
            <person name="Poulain J."/>
            <person name="Vacherie B."/>
            <person name="Barbe V."/>
            <person name="Pelletier E."/>
            <person name="Sherman D.J."/>
            <person name="Westhof E."/>
            <person name="Weissenbach J."/>
            <person name="Baret P.V."/>
            <person name="Wincker P."/>
            <person name="Gaillardin C."/>
            <person name="Dujon B."/>
            <person name="Souciet J.L."/>
        </authorList>
    </citation>
    <scope>NUCLEOTIDE SEQUENCE [LARGE SCALE GENOMIC DNA]</scope>
    <source>
        <strain evidence="12">ATCC MYA-4447 / BCRC 22081 / CBS 7064 / NBRC 10061 / NRRL Y-12695</strain>
    </source>
</reference>
<dbReference type="GO" id="GO:0006357">
    <property type="term" value="P:regulation of transcription by RNA polymerase II"/>
    <property type="evidence" value="ECO:0007669"/>
    <property type="project" value="TreeGrafter"/>
</dbReference>
<dbReference type="PANTHER" id="PTHR13581">
    <property type="entry name" value="MRG-BINDING PROTEIN"/>
    <property type="match status" value="1"/>
</dbReference>
<keyword evidence="5" id="KW-0805">Transcription regulation</keyword>
<dbReference type="OrthoDB" id="5595141at2759"/>
<dbReference type="PANTHER" id="PTHR13581:SF5">
    <property type="entry name" value="MRG_MORF4L-BINDING PROTEIN"/>
    <property type="match status" value="1"/>
</dbReference>
<dbReference type="STRING" id="559304.G8YIW9"/>
<comment type="function">
    <text evidence="8">Component of the NuA4 histone acetyltransferase complex which is involved in transcriptional activation of selected genes principally by acetylation of nucleosomal histone H4 and H2A. The NuA4 complex is also involved in DNA repair.</text>
</comment>
<dbReference type="EMBL" id="FO082053">
    <property type="protein sequence ID" value="CCE80264.1"/>
    <property type="molecule type" value="Genomic_DNA"/>
</dbReference>
<comment type="subcellular location">
    <subcellularLocation>
        <location evidence="1">Nucleus</location>
    </subcellularLocation>
</comment>
<dbReference type="EMBL" id="FO082052">
    <property type="protein sequence ID" value="CCE81029.1"/>
    <property type="molecule type" value="Genomic_DNA"/>
</dbReference>
<organism evidence="10 12">
    <name type="scientific">Pichia sorbitophila (strain ATCC MYA-4447 / BCRC 22081 / CBS 7064 / NBRC 10061 / NRRL Y-12695)</name>
    <name type="common">Hybrid yeast</name>
    <dbReference type="NCBI Taxonomy" id="559304"/>
    <lineage>
        <taxon>Eukaryota</taxon>
        <taxon>Fungi</taxon>
        <taxon>Dikarya</taxon>
        <taxon>Ascomycota</taxon>
        <taxon>Saccharomycotina</taxon>
        <taxon>Pichiomycetes</taxon>
        <taxon>Debaryomycetaceae</taxon>
        <taxon>Millerozyma</taxon>
    </lineage>
</organism>
<evidence type="ECO:0000256" key="1">
    <source>
        <dbReference type="ARBA" id="ARBA00004123"/>
    </source>
</evidence>
<feature type="compositionally biased region" description="Basic and acidic residues" evidence="9">
    <location>
        <begin position="135"/>
        <end position="151"/>
    </location>
</feature>
<keyword evidence="12" id="KW-1185">Reference proteome</keyword>
<dbReference type="Proteomes" id="UP000005222">
    <property type="component" value="Chromosome H"/>
</dbReference>
<dbReference type="Pfam" id="PF07904">
    <property type="entry name" value="Eaf7"/>
    <property type="match status" value="1"/>
</dbReference>
<dbReference type="HOGENOM" id="CLU_860579_0_0_1"/>
<protein>
    <recommendedName>
        <fullName evidence="3">Chromatin modification-related protein EAF7</fullName>
    </recommendedName>
</protein>
<sequence>MEGVESIGTKWNIKDEILLFDAICDYKPAGKSKSENIKQILNILNENRTEDTFKEDDVWKKLGTLYNLEKIEEIEETTDGENGKDGGSSENMAEVEDKTTEKEEQRASSPSVSEHDKTPKMVNEEHPRTRKHVSSHKEANEAKSAEMESGRDAAPSSKEQTPKKNQPSAQEKHDYDTHDKEKDSPERRSAADDKNSSRDVSKGFDEENDSVKNEDNDEDEVTKDSESEENEESHDKTENQDSEAGEREKTEEASEDDGESSRRVTRGLRRQQHDSAGPKKRTRSAIKIEEKNDDTDHSTRSKRTSKASTPPTNPSAASNVKRKRKSETSISEPERTAPRRSTRGAPTGGSKTQGQPQPAVAVRRSSRKK</sequence>
<evidence type="ECO:0000256" key="8">
    <source>
        <dbReference type="ARBA" id="ARBA00025178"/>
    </source>
</evidence>
<dbReference type="eggNOG" id="KOG4051">
    <property type="taxonomic scope" value="Eukaryota"/>
</dbReference>
<evidence type="ECO:0000256" key="3">
    <source>
        <dbReference type="ARBA" id="ARBA00018502"/>
    </source>
</evidence>
<gene>
    <name evidence="10" type="primary">Piso0_003368</name>
    <name evidence="10" type="ORF">GNLVRS01_PISO0G10786g</name>
    <name evidence="11" type="ORF">GNLVRS01_PISO0H10787g</name>
</gene>
<evidence type="ECO:0000256" key="4">
    <source>
        <dbReference type="ARBA" id="ARBA00022853"/>
    </source>
</evidence>
<dbReference type="Proteomes" id="UP000005222">
    <property type="component" value="Chromosome G"/>
</dbReference>
<dbReference type="GO" id="GO:0035267">
    <property type="term" value="C:NuA4 histone acetyltransferase complex"/>
    <property type="evidence" value="ECO:0007669"/>
    <property type="project" value="TreeGrafter"/>
</dbReference>
<keyword evidence="6" id="KW-0804">Transcription</keyword>
<feature type="region of interest" description="Disordered" evidence="9">
    <location>
        <begin position="69"/>
        <end position="369"/>
    </location>
</feature>
<keyword evidence="7" id="KW-0539">Nucleus</keyword>
<evidence type="ECO:0000256" key="7">
    <source>
        <dbReference type="ARBA" id="ARBA00023242"/>
    </source>
</evidence>
<dbReference type="InParanoid" id="G8YIW9"/>
<evidence type="ECO:0000313" key="12">
    <source>
        <dbReference type="Proteomes" id="UP000005222"/>
    </source>
</evidence>
<feature type="compositionally biased region" description="Basic and acidic residues" evidence="9">
    <location>
        <begin position="233"/>
        <end position="252"/>
    </location>
</feature>
<keyword evidence="4" id="KW-0156">Chromatin regulator</keyword>
<feature type="compositionally biased region" description="Basic and acidic residues" evidence="9">
    <location>
        <begin position="170"/>
        <end position="214"/>
    </location>
</feature>
<feature type="compositionally biased region" description="Basic and acidic residues" evidence="9">
    <location>
        <begin position="95"/>
        <end position="106"/>
    </location>
</feature>
<evidence type="ECO:0000256" key="5">
    <source>
        <dbReference type="ARBA" id="ARBA00023015"/>
    </source>
</evidence>
<evidence type="ECO:0000256" key="2">
    <source>
        <dbReference type="ARBA" id="ARBA00007117"/>
    </source>
</evidence>
<dbReference type="AlphaFoldDB" id="G8YIW9"/>
<feature type="compositionally biased region" description="Basic and acidic residues" evidence="9">
    <location>
        <begin position="113"/>
        <end position="127"/>
    </location>
</feature>
<comment type="similarity">
    <text evidence="2">Belongs to the EAF7 family.</text>
</comment>
<dbReference type="GO" id="GO:0006325">
    <property type="term" value="P:chromatin organization"/>
    <property type="evidence" value="ECO:0007669"/>
    <property type="project" value="UniProtKB-KW"/>
</dbReference>
<evidence type="ECO:0000313" key="10">
    <source>
        <dbReference type="EMBL" id="CCE80264.1"/>
    </source>
</evidence>
<reference evidence="10" key="1">
    <citation type="submission" date="2011-10" db="EMBL/GenBank/DDBJ databases">
        <authorList>
            <person name="Genoscope - CEA"/>
        </authorList>
    </citation>
    <scope>NUCLEOTIDE SEQUENCE</scope>
</reference>
<dbReference type="FunCoup" id="G8YIW9">
    <property type="interactions" value="126"/>
</dbReference>
<feature type="compositionally biased region" description="Basic and acidic residues" evidence="9">
    <location>
        <begin position="286"/>
        <end position="299"/>
    </location>
</feature>
<evidence type="ECO:0000313" key="11">
    <source>
        <dbReference type="EMBL" id="CCE81029.1"/>
    </source>
</evidence>